<feature type="region of interest" description="Disordered" evidence="1">
    <location>
        <begin position="70"/>
        <end position="103"/>
    </location>
</feature>
<dbReference type="CDD" id="cd00060">
    <property type="entry name" value="FHA"/>
    <property type="match status" value="1"/>
</dbReference>
<keyword evidence="3" id="KW-0732">Signal</keyword>
<dbReference type="SMART" id="SM00240">
    <property type="entry name" value="FHA"/>
    <property type="match status" value="1"/>
</dbReference>
<dbReference type="Proteomes" id="UP001596378">
    <property type="component" value="Unassembled WGS sequence"/>
</dbReference>
<name>A0ABW2FEM7_9BACL</name>
<feature type="compositionally biased region" description="Acidic residues" evidence="1">
    <location>
        <begin position="73"/>
        <end position="102"/>
    </location>
</feature>
<dbReference type="EMBL" id="JBHTAI010000017">
    <property type="protein sequence ID" value="MFC7151626.1"/>
    <property type="molecule type" value="Genomic_DNA"/>
</dbReference>
<keyword evidence="2" id="KW-0812">Transmembrane</keyword>
<dbReference type="Gene3D" id="2.60.200.20">
    <property type="match status" value="1"/>
</dbReference>
<sequence length="241" mass="25979">MASAIGGIALWLLPCTALASEARRGQAAAQMTPGTLPLLAGLGIGIAVAVLAVIAFLQLTAKGKLANDAAQTAEEDDDESFDDPDLSGWDEEEASANEEAEYHEEHALTDYTIPMTRLLEPPAPAETAEGSEPMLCGIEGEHAGSCFRVLNRRLTIGRDPARCAILFPYEAVDISRVHCTLKYSQDTRVFVLEDKGSSNGTFLLSGERLKPGVKYELRSGERFSLSGDAHWFEVRDEGPRG</sequence>
<keyword evidence="2" id="KW-0472">Membrane</keyword>
<accession>A0ABW2FEM7</accession>
<evidence type="ECO:0000256" key="1">
    <source>
        <dbReference type="SAM" id="MobiDB-lite"/>
    </source>
</evidence>
<evidence type="ECO:0000259" key="4">
    <source>
        <dbReference type="PROSITE" id="PS50006"/>
    </source>
</evidence>
<evidence type="ECO:0000313" key="5">
    <source>
        <dbReference type="EMBL" id="MFC7151626.1"/>
    </source>
</evidence>
<dbReference type="SUPFAM" id="SSF49879">
    <property type="entry name" value="SMAD/FHA domain"/>
    <property type="match status" value="1"/>
</dbReference>
<dbReference type="InterPro" id="IPR050923">
    <property type="entry name" value="Cell_Proc_Reg/RNA_Proc"/>
</dbReference>
<evidence type="ECO:0000256" key="3">
    <source>
        <dbReference type="SAM" id="SignalP"/>
    </source>
</evidence>
<protein>
    <submittedName>
        <fullName evidence="5">FHA domain-containing protein</fullName>
    </submittedName>
</protein>
<keyword evidence="2" id="KW-1133">Transmembrane helix</keyword>
<feature type="chain" id="PRO_5046518280" evidence="3">
    <location>
        <begin position="20"/>
        <end position="241"/>
    </location>
</feature>
<gene>
    <name evidence="5" type="ORF">ACFQMJ_24065</name>
</gene>
<reference evidence="6" key="1">
    <citation type="journal article" date="2019" name="Int. J. Syst. Evol. Microbiol.">
        <title>The Global Catalogue of Microorganisms (GCM) 10K type strain sequencing project: providing services to taxonomists for standard genome sequencing and annotation.</title>
        <authorList>
            <consortium name="The Broad Institute Genomics Platform"/>
            <consortium name="The Broad Institute Genome Sequencing Center for Infectious Disease"/>
            <person name="Wu L."/>
            <person name="Ma J."/>
        </authorList>
    </citation>
    <scope>NUCLEOTIDE SEQUENCE [LARGE SCALE GENOMIC DNA]</scope>
    <source>
        <strain evidence="6">KCTC 12907</strain>
    </source>
</reference>
<dbReference type="Pfam" id="PF00498">
    <property type="entry name" value="FHA"/>
    <property type="match status" value="1"/>
</dbReference>
<keyword evidence="6" id="KW-1185">Reference proteome</keyword>
<feature type="signal peptide" evidence="3">
    <location>
        <begin position="1"/>
        <end position="19"/>
    </location>
</feature>
<dbReference type="PROSITE" id="PS50006">
    <property type="entry name" value="FHA_DOMAIN"/>
    <property type="match status" value="1"/>
</dbReference>
<feature type="domain" description="FHA" evidence="4">
    <location>
        <begin position="154"/>
        <end position="203"/>
    </location>
</feature>
<dbReference type="InterPro" id="IPR008984">
    <property type="entry name" value="SMAD_FHA_dom_sf"/>
</dbReference>
<comment type="caution">
    <text evidence="5">The sequence shown here is derived from an EMBL/GenBank/DDBJ whole genome shotgun (WGS) entry which is preliminary data.</text>
</comment>
<dbReference type="InterPro" id="IPR000253">
    <property type="entry name" value="FHA_dom"/>
</dbReference>
<evidence type="ECO:0000313" key="6">
    <source>
        <dbReference type="Proteomes" id="UP001596378"/>
    </source>
</evidence>
<feature type="transmembrane region" description="Helical" evidence="2">
    <location>
        <begin position="35"/>
        <end position="57"/>
    </location>
</feature>
<dbReference type="PANTHER" id="PTHR23308">
    <property type="entry name" value="NUCLEAR INHIBITOR OF PROTEIN PHOSPHATASE-1"/>
    <property type="match status" value="1"/>
</dbReference>
<proteinExistence type="predicted"/>
<evidence type="ECO:0000256" key="2">
    <source>
        <dbReference type="SAM" id="Phobius"/>
    </source>
</evidence>
<organism evidence="5 6">
    <name type="scientific">Cohnella cellulosilytica</name>
    <dbReference type="NCBI Taxonomy" id="986710"/>
    <lineage>
        <taxon>Bacteria</taxon>
        <taxon>Bacillati</taxon>
        <taxon>Bacillota</taxon>
        <taxon>Bacilli</taxon>
        <taxon>Bacillales</taxon>
        <taxon>Paenibacillaceae</taxon>
        <taxon>Cohnella</taxon>
    </lineage>
</organism>